<gene>
    <name evidence="3" type="ORF">ACO22_01059</name>
</gene>
<evidence type="ECO:0000256" key="1">
    <source>
        <dbReference type="SAM" id="MobiDB-lite"/>
    </source>
</evidence>
<feature type="domain" description="Methyltransferase" evidence="2">
    <location>
        <begin position="176"/>
        <end position="275"/>
    </location>
</feature>
<dbReference type="Gene3D" id="3.40.50.150">
    <property type="entry name" value="Vaccinia Virus protein VP39"/>
    <property type="match status" value="1"/>
</dbReference>
<sequence length="469" mass="52682">MTDHPHWPSSSDSASVATRILITDDQSNFTYYGVRGNSYGTRTEYTIIKYYAELDRKIKPTMAGSANLSYLYIPNSSNTFDSKHHAIQRFNSDATAQGPVMPATSSSSSSSSTDYATYPLEKRNGRTYLRDPDNPYPLPCDLAEIHRQSLRSLILMQVFGAPFCTPHFVDHPPKRVLELACGSGLWSNACHDYFAQRGHKNISFIGLDIVNLAPDLQKQGMNWHFKRHDLRKPKLPFPDGYFDFVFIKDAGICPSGSEMQTLPLGEPLRVLKSGGVLEVWDSDLIYRTLLPNPPRAPGLSGGNVEQAEATGTYTIFPATPFADVQNKYLRDYNSWTQKAFERRKLSPMPCAIIGLSFTSESESFLSVDSRRIAIPLGEVRWEREAQGNPSNDWEQRKALSLEQLALRQTALVTIVQMIESMEPMLMEASGKGRDEWDRWWTGMTTDLLQKGGAASGECLEIGAWWGQKR</sequence>
<dbReference type="InterPro" id="IPR041698">
    <property type="entry name" value="Methyltransf_25"/>
</dbReference>
<dbReference type="Proteomes" id="UP000242814">
    <property type="component" value="Unassembled WGS sequence"/>
</dbReference>
<dbReference type="GO" id="GO:0008168">
    <property type="term" value="F:methyltransferase activity"/>
    <property type="evidence" value="ECO:0007669"/>
    <property type="project" value="TreeGrafter"/>
</dbReference>
<organism evidence="3 4">
    <name type="scientific">Paracoccidioides brasiliensis</name>
    <dbReference type="NCBI Taxonomy" id="121759"/>
    <lineage>
        <taxon>Eukaryota</taxon>
        <taxon>Fungi</taxon>
        <taxon>Dikarya</taxon>
        <taxon>Ascomycota</taxon>
        <taxon>Pezizomycotina</taxon>
        <taxon>Eurotiomycetes</taxon>
        <taxon>Eurotiomycetidae</taxon>
        <taxon>Onygenales</taxon>
        <taxon>Ajellomycetaceae</taxon>
        <taxon>Paracoccidioides</taxon>
    </lineage>
</organism>
<dbReference type="VEuPathDB" id="FungiDB:PADG_01574"/>
<evidence type="ECO:0000313" key="4">
    <source>
        <dbReference type="Proteomes" id="UP000242814"/>
    </source>
</evidence>
<proteinExistence type="predicted"/>
<dbReference type="AlphaFoldDB" id="A0A1D2JMI1"/>
<accession>A0A1D2JMI1</accession>
<evidence type="ECO:0000259" key="2">
    <source>
        <dbReference type="Pfam" id="PF13649"/>
    </source>
</evidence>
<reference evidence="3 4" key="1">
    <citation type="submission" date="2016-06" db="EMBL/GenBank/DDBJ databases">
        <authorList>
            <person name="Kjaerup R.B."/>
            <person name="Dalgaard T.S."/>
            <person name="Juul-Madsen H.R."/>
        </authorList>
    </citation>
    <scope>NUCLEOTIDE SEQUENCE [LARGE SCALE GENOMIC DNA]</scope>
    <source>
        <strain evidence="3 4">Pb300</strain>
    </source>
</reference>
<protein>
    <recommendedName>
        <fullName evidence="2">Methyltransferase domain-containing protein</fullName>
    </recommendedName>
</protein>
<dbReference type="VEuPathDB" id="FungiDB:PABG_03049"/>
<dbReference type="PANTHER" id="PTHR43591">
    <property type="entry name" value="METHYLTRANSFERASE"/>
    <property type="match status" value="1"/>
</dbReference>
<evidence type="ECO:0000313" key="3">
    <source>
        <dbReference type="EMBL" id="ODH43339.1"/>
    </source>
</evidence>
<dbReference type="Pfam" id="PF13649">
    <property type="entry name" value="Methyltransf_25"/>
    <property type="match status" value="1"/>
</dbReference>
<feature type="region of interest" description="Disordered" evidence="1">
    <location>
        <begin position="93"/>
        <end position="115"/>
    </location>
</feature>
<dbReference type="SUPFAM" id="SSF53335">
    <property type="entry name" value="S-adenosyl-L-methionine-dependent methyltransferases"/>
    <property type="match status" value="1"/>
</dbReference>
<dbReference type="PANTHER" id="PTHR43591:SF100">
    <property type="entry name" value="SAM BINDING MOTIF CONTAINING PROTEIN (AFU_ORTHOLOGUE AFUA_4G12760)"/>
    <property type="match status" value="1"/>
</dbReference>
<name>A0A1D2JMI1_PARBR</name>
<comment type="caution">
    <text evidence="3">The sequence shown here is derived from an EMBL/GenBank/DDBJ whole genome shotgun (WGS) entry which is preliminary data.</text>
</comment>
<dbReference type="CDD" id="cd02440">
    <property type="entry name" value="AdoMet_MTases"/>
    <property type="match status" value="1"/>
</dbReference>
<dbReference type="EMBL" id="LZYO01000023">
    <property type="protein sequence ID" value="ODH43339.1"/>
    <property type="molecule type" value="Genomic_DNA"/>
</dbReference>
<dbReference type="InterPro" id="IPR029063">
    <property type="entry name" value="SAM-dependent_MTases_sf"/>
</dbReference>